<protein>
    <submittedName>
        <fullName evidence="3">Uncharacterized protein</fullName>
    </submittedName>
</protein>
<feature type="region of interest" description="Disordered" evidence="1">
    <location>
        <begin position="500"/>
        <end position="521"/>
    </location>
</feature>
<dbReference type="InterPro" id="IPR053181">
    <property type="entry name" value="EcdB-like_regulator"/>
</dbReference>
<dbReference type="EMBL" id="JH792839">
    <property type="protein sequence ID" value="ELQ32589.1"/>
    <property type="molecule type" value="Genomic_DNA"/>
</dbReference>
<feature type="region of interest" description="Disordered" evidence="1">
    <location>
        <begin position="553"/>
        <end position="611"/>
    </location>
</feature>
<evidence type="ECO:0000313" key="3">
    <source>
        <dbReference type="EMBL" id="ELQ32589.1"/>
    </source>
</evidence>
<dbReference type="PANTHER" id="PTHR47785">
    <property type="entry name" value="ZN(II)2CYS6 TRANSCRIPTION FACTOR (EUROFUNG)-RELATED-RELATED"/>
    <property type="match status" value="1"/>
</dbReference>
<keyword evidence="2" id="KW-0732">Signal</keyword>
<evidence type="ECO:0000256" key="2">
    <source>
        <dbReference type="SAM" id="SignalP"/>
    </source>
</evidence>
<feature type="compositionally biased region" description="Polar residues" evidence="1">
    <location>
        <begin position="216"/>
        <end position="225"/>
    </location>
</feature>
<proteinExistence type="predicted"/>
<sequence length="1035" mass="115248">MISGSFICALILLPLISRTMPDSNPLTEYEKLLVRKIEAKQQNIKDQGSLILKKFEVSPAVSVERGYTHVVAKLVYPFIDPQLDTGIRKHLKSLSNQGPRQPLSGSNRPHEIVCYPSPGTRFSPPQSPAHPACQQAMPAEVGQLSACISVQSSGAIPHPPNFQPQQPRCMDGQRLVSRKQSYPPPLPAQNAHAQFPDEQPSTHNRYSAPYPVKQECSPNESSASSKRGKHQRASQEKVQTELFKAVTSMKTSFDGIKSLVSGLDWRLNSRLAYLEEAMRTIAASIGPGSAQPAPSSVKTELGGIWDAEELMAVIPDDDKSNIPPGSPVPAVKPAILENHTTGTGNLLMWPPIQNLVGPLLEEHGIKYPKTYPLSIEENRGLLHLYGRGEGNKSGSEVPNDFGLLPSAYSKDVAPSPPYNDWGGMDTMETAPCLRFDHEQVWKLVGSYKENMQNMHPIILPQDLDALIQKFLGSLSTICVTKSARPAPVAWFTAKHEVVGEKRKREDTDDGSGPKVVHQKSPTLSRDIQTAVVLCILALGEICLHKERIPDIVPTHGEMQGQGPFSSQPYPYEGSSASRNGVPPSPVQETPPPVVWHPTGSRRASFSGSTSEPMKRNIDVIPGLQYLANATDIMGNQMAGTSVWHVYARILAGLYYGQLGRVMESYWHIHDACIKAQHFLRDHFSRLTAANSQTQDIEDTRYYLIYWTCMQLECDIIAELNLQQSGISKYEQPMPTPNLQHMIECGIDQRVAYSYHTQIWLRKTLKNAHTMLYGPKSEREGYSLIKLVEVLHSNLTDSEAVWWPKFHDHDPQTPAHNILDARLRAKYWGAMNIICRPIIKSILMLDCQGMQEGLDTTDPLNELLDPNDKTVLKIAERGINALIHSTKAFHNLAKRRYIVTNIFGTAQAQWDNLIALAAVYRSRYLSDFVDPEELKSLFDEMIQFLEVVSHRSSALEVGGKVLIGLRDSLFPTGFSRPESLPTISPNPPHNPMVPSVFHPLSMSHVHNSPIGPPSVLKRLINCVVRRAMWDRSKNRH</sequence>
<name>A0AA97NLX3_PYRO3</name>
<dbReference type="Proteomes" id="UP000011086">
    <property type="component" value="Unassembled WGS sequence"/>
</dbReference>
<dbReference type="CDD" id="cd12148">
    <property type="entry name" value="fungal_TF_MHR"/>
    <property type="match status" value="1"/>
</dbReference>
<feature type="chain" id="PRO_5041731197" evidence="2">
    <location>
        <begin position="22"/>
        <end position="1035"/>
    </location>
</feature>
<feature type="signal peptide" evidence="2">
    <location>
        <begin position="1"/>
        <end position="21"/>
    </location>
</feature>
<feature type="compositionally biased region" description="Polar residues" evidence="1">
    <location>
        <begin position="601"/>
        <end position="611"/>
    </location>
</feature>
<accession>A0AA97NLX3</accession>
<feature type="compositionally biased region" description="Pro residues" evidence="1">
    <location>
        <begin position="582"/>
        <end position="594"/>
    </location>
</feature>
<organism evidence="3">
    <name type="scientific">Pyricularia oryzae (strain Y34)</name>
    <name type="common">Rice blast fungus</name>
    <name type="synonym">Magnaporthe oryzae</name>
    <dbReference type="NCBI Taxonomy" id="1143189"/>
    <lineage>
        <taxon>Eukaryota</taxon>
        <taxon>Fungi</taxon>
        <taxon>Dikarya</taxon>
        <taxon>Ascomycota</taxon>
        <taxon>Pezizomycotina</taxon>
        <taxon>Sordariomycetes</taxon>
        <taxon>Sordariomycetidae</taxon>
        <taxon>Magnaporthales</taxon>
        <taxon>Pyriculariaceae</taxon>
        <taxon>Pyricularia</taxon>
    </lineage>
</organism>
<gene>
    <name evidence="3" type="ORF">OOU_Y34scaffold01087g1</name>
</gene>
<feature type="region of interest" description="Disordered" evidence="1">
    <location>
        <begin position="155"/>
        <end position="238"/>
    </location>
</feature>
<feature type="compositionally biased region" description="Polar residues" evidence="1">
    <location>
        <begin position="562"/>
        <end position="578"/>
    </location>
</feature>
<dbReference type="AlphaFoldDB" id="A0AA97NLX3"/>
<dbReference type="PANTHER" id="PTHR47785:SF4">
    <property type="entry name" value="ZN(II)2CYS6 TRANSCRIPTION FACTOR (EUROFUNG)"/>
    <property type="match status" value="1"/>
</dbReference>
<reference evidence="3" key="1">
    <citation type="journal article" date="2012" name="PLoS Genet.">
        <title>Comparative analysis of the genomes of two field isolates of the rice blast fungus Magnaporthe oryzae.</title>
        <authorList>
            <person name="Xue M."/>
            <person name="Yang J."/>
            <person name="Li Z."/>
            <person name="Hu S."/>
            <person name="Yao N."/>
            <person name="Dean R.A."/>
            <person name="Zhao W."/>
            <person name="Shen M."/>
            <person name="Zhang H."/>
            <person name="Li C."/>
            <person name="Liu L."/>
            <person name="Cao L."/>
            <person name="Xu X."/>
            <person name="Xing Y."/>
            <person name="Hsiang T."/>
            <person name="Zhang Z."/>
            <person name="Xu J.R."/>
            <person name="Peng Y.L."/>
        </authorList>
    </citation>
    <scope>NUCLEOTIDE SEQUENCE</scope>
    <source>
        <strain evidence="3">Y34</strain>
    </source>
</reference>
<evidence type="ECO:0000256" key="1">
    <source>
        <dbReference type="SAM" id="MobiDB-lite"/>
    </source>
</evidence>